<comment type="pathway">
    <text evidence="3">Phospholipid metabolism; CDP-diacylglycerol biosynthesis; CDP-diacylglycerol from sn-glycerol 3-phosphate: step 3/3.</text>
</comment>
<keyword evidence="15" id="KW-0472">Membrane</keyword>
<keyword evidence="11" id="KW-0999">Mitochondrion inner membrane</keyword>
<gene>
    <name evidence="19" type="ORF">CTEN0397_LOCUS6079</name>
</gene>
<dbReference type="Pfam" id="PF09139">
    <property type="entry name" value="Tam41_Mmp37"/>
    <property type="match status" value="2"/>
</dbReference>
<dbReference type="AlphaFoldDB" id="A0A7S1GLK8"/>
<keyword evidence="14" id="KW-0496">Mitochondrion</keyword>
<evidence type="ECO:0000256" key="6">
    <source>
        <dbReference type="ARBA" id="ARBA00012487"/>
    </source>
</evidence>
<dbReference type="PANTHER" id="PTHR13619">
    <property type="entry name" value="PHOSPHATIDATE CYTIDYLYLTRANSFERASE, MITOCHONDRIAL"/>
    <property type="match status" value="1"/>
</dbReference>
<comment type="subcellular location">
    <subcellularLocation>
        <location evidence="2">Mitochondrion inner membrane</location>
        <topology evidence="2">Peripheral membrane protein</topology>
        <orientation evidence="2">Matrix side</orientation>
    </subcellularLocation>
</comment>
<keyword evidence="9" id="KW-0808">Transferase</keyword>
<evidence type="ECO:0000256" key="15">
    <source>
        <dbReference type="ARBA" id="ARBA00023136"/>
    </source>
</evidence>
<dbReference type="InterPro" id="IPR015222">
    <property type="entry name" value="Tam41"/>
</dbReference>
<evidence type="ECO:0000256" key="13">
    <source>
        <dbReference type="ARBA" id="ARBA00023098"/>
    </source>
</evidence>
<evidence type="ECO:0000313" key="19">
    <source>
        <dbReference type="EMBL" id="CAD8935046.1"/>
    </source>
</evidence>
<dbReference type="GO" id="GO:0032049">
    <property type="term" value="P:cardiolipin biosynthetic process"/>
    <property type="evidence" value="ECO:0007669"/>
    <property type="project" value="InterPro"/>
</dbReference>
<dbReference type="EC" id="2.7.7.41" evidence="6"/>
<dbReference type="EMBL" id="HBFW01009406">
    <property type="protein sequence ID" value="CAD8935046.1"/>
    <property type="molecule type" value="Transcribed_RNA"/>
</dbReference>
<dbReference type="GO" id="GO:0016024">
    <property type="term" value="P:CDP-diacylglycerol biosynthetic process"/>
    <property type="evidence" value="ECO:0007669"/>
    <property type="project" value="UniProtKB-UniPathway"/>
</dbReference>
<evidence type="ECO:0000256" key="17">
    <source>
        <dbReference type="ARBA" id="ARBA00023264"/>
    </source>
</evidence>
<evidence type="ECO:0000256" key="12">
    <source>
        <dbReference type="ARBA" id="ARBA00022842"/>
    </source>
</evidence>
<dbReference type="PANTHER" id="PTHR13619:SF0">
    <property type="entry name" value="PHOSPHATIDATE CYTIDYLYLTRANSFERASE, MITOCHONDRIAL"/>
    <property type="match status" value="1"/>
</dbReference>
<name>A0A7S1GLK8_CYCTE</name>
<dbReference type="GO" id="GO:0005743">
    <property type="term" value="C:mitochondrial inner membrane"/>
    <property type="evidence" value="ECO:0007669"/>
    <property type="project" value="UniProtKB-SubCell"/>
</dbReference>
<evidence type="ECO:0000256" key="11">
    <source>
        <dbReference type="ARBA" id="ARBA00022792"/>
    </source>
</evidence>
<sequence length="204" mass="22892">MNEWSYLYLAGRLHKPTLPVGPQDDQIVTSQVTQNLPAALAVSMLLLARKDQQQQQQQQQATMPALYEQIARLSYSGDPRVDLGGEDPDKIDKLVNAPGQFERFHEMFGEPLEDLSKSGVLSYDDKELQWNPQESSSIAALRSKLPPRFQQIPTNLLTAELRQTVRTAAKQQMFKGVLTAGVSRSARYILAKLYKGILAKGRRP</sequence>
<evidence type="ECO:0000256" key="3">
    <source>
        <dbReference type="ARBA" id="ARBA00005119"/>
    </source>
</evidence>
<evidence type="ECO:0000256" key="8">
    <source>
        <dbReference type="ARBA" id="ARBA00022516"/>
    </source>
</evidence>
<evidence type="ECO:0000256" key="14">
    <source>
        <dbReference type="ARBA" id="ARBA00023128"/>
    </source>
</evidence>
<dbReference type="UniPathway" id="UPA00557">
    <property type="reaction ID" value="UER00614"/>
</dbReference>
<keyword evidence="17" id="KW-1208">Phospholipid metabolism</keyword>
<comment type="pathway">
    <text evidence="4">Lipid metabolism.</text>
</comment>
<evidence type="ECO:0000256" key="2">
    <source>
        <dbReference type="ARBA" id="ARBA00004443"/>
    </source>
</evidence>
<evidence type="ECO:0000256" key="7">
    <source>
        <dbReference type="ARBA" id="ARBA00018337"/>
    </source>
</evidence>
<keyword evidence="16" id="KW-0594">Phospholipid biosynthesis</keyword>
<keyword evidence="10" id="KW-0548">Nucleotidyltransferase</keyword>
<comment type="cofactor">
    <cofactor evidence="1">
        <name>Mg(2+)</name>
        <dbReference type="ChEBI" id="CHEBI:18420"/>
    </cofactor>
</comment>
<evidence type="ECO:0000256" key="4">
    <source>
        <dbReference type="ARBA" id="ARBA00005189"/>
    </source>
</evidence>
<evidence type="ECO:0000256" key="18">
    <source>
        <dbReference type="ARBA" id="ARBA00029893"/>
    </source>
</evidence>
<evidence type="ECO:0000256" key="5">
    <source>
        <dbReference type="ARBA" id="ARBA00005458"/>
    </source>
</evidence>
<dbReference type="GO" id="GO:0004605">
    <property type="term" value="F:phosphatidate cytidylyltransferase activity"/>
    <property type="evidence" value="ECO:0007669"/>
    <property type="project" value="UniProtKB-EC"/>
</dbReference>
<comment type="similarity">
    <text evidence="5">Belongs to the TAM41 family.</text>
</comment>
<accession>A0A7S1GLK8</accession>
<evidence type="ECO:0000256" key="16">
    <source>
        <dbReference type="ARBA" id="ARBA00023209"/>
    </source>
</evidence>
<organism evidence="19">
    <name type="scientific">Cyclophora tenuis</name>
    <name type="common">Marine diatom</name>
    <dbReference type="NCBI Taxonomy" id="216820"/>
    <lineage>
        <taxon>Eukaryota</taxon>
        <taxon>Sar</taxon>
        <taxon>Stramenopiles</taxon>
        <taxon>Ochrophyta</taxon>
        <taxon>Bacillariophyta</taxon>
        <taxon>Fragilariophyceae</taxon>
        <taxon>Fragilariophycidae</taxon>
        <taxon>Cyclophorales</taxon>
        <taxon>Cyclophoraceae</taxon>
        <taxon>Cyclophora</taxon>
    </lineage>
</organism>
<keyword evidence="13" id="KW-0443">Lipid metabolism</keyword>
<protein>
    <recommendedName>
        <fullName evidence="7">Phosphatidate cytidylyltransferase, mitochondrial</fullName>
        <ecNumber evidence="6">2.7.7.41</ecNumber>
    </recommendedName>
    <alternativeName>
        <fullName evidence="18">CDP-diacylglycerol synthase</fullName>
    </alternativeName>
</protein>
<evidence type="ECO:0000256" key="9">
    <source>
        <dbReference type="ARBA" id="ARBA00022679"/>
    </source>
</evidence>
<keyword evidence="12" id="KW-0460">Magnesium</keyword>
<keyword evidence="8" id="KW-0444">Lipid biosynthesis</keyword>
<evidence type="ECO:0000256" key="1">
    <source>
        <dbReference type="ARBA" id="ARBA00001946"/>
    </source>
</evidence>
<reference evidence="19" key="1">
    <citation type="submission" date="2021-01" db="EMBL/GenBank/DDBJ databases">
        <authorList>
            <person name="Corre E."/>
            <person name="Pelletier E."/>
            <person name="Niang G."/>
            <person name="Scheremetjew M."/>
            <person name="Finn R."/>
            <person name="Kale V."/>
            <person name="Holt S."/>
            <person name="Cochrane G."/>
            <person name="Meng A."/>
            <person name="Brown T."/>
            <person name="Cohen L."/>
        </authorList>
    </citation>
    <scope>NUCLEOTIDE SEQUENCE</scope>
    <source>
        <strain evidence="19">ECT3854</strain>
    </source>
</reference>
<evidence type="ECO:0000256" key="10">
    <source>
        <dbReference type="ARBA" id="ARBA00022695"/>
    </source>
</evidence>
<proteinExistence type="inferred from homology"/>